<feature type="transmembrane region" description="Helical" evidence="5">
    <location>
        <begin position="304"/>
        <end position="326"/>
    </location>
</feature>
<dbReference type="OrthoDB" id="417988at2"/>
<keyword evidence="4 5" id="KW-0472">Membrane</keyword>
<dbReference type="Gene3D" id="3.40.50.300">
    <property type="entry name" value="P-loop containing nucleotide triphosphate hydrolases"/>
    <property type="match status" value="1"/>
</dbReference>
<dbReference type="RefSeq" id="WP_145286314.1">
    <property type="nucleotide sequence ID" value="NZ_CP036291.1"/>
</dbReference>
<keyword evidence="3 5" id="KW-1133">Transmembrane helix</keyword>
<dbReference type="InterPro" id="IPR006073">
    <property type="entry name" value="GTP-bd"/>
</dbReference>
<evidence type="ECO:0000313" key="7">
    <source>
        <dbReference type="EMBL" id="QDU89550.1"/>
    </source>
</evidence>
<reference evidence="7 8" key="1">
    <citation type="submission" date="2019-02" db="EMBL/GenBank/DDBJ databases">
        <title>Deep-cultivation of Planctomycetes and their phenomic and genomic characterization uncovers novel biology.</title>
        <authorList>
            <person name="Wiegand S."/>
            <person name="Jogler M."/>
            <person name="Boedeker C."/>
            <person name="Pinto D."/>
            <person name="Vollmers J."/>
            <person name="Rivas-Marin E."/>
            <person name="Kohn T."/>
            <person name="Peeters S.H."/>
            <person name="Heuer A."/>
            <person name="Rast P."/>
            <person name="Oberbeckmann S."/>
            <person name="Bunk B."/>
            <person name="Jeske O."/>
            <person name="Meyerdierks A."/>
            <person name="Storesund J.E."/>
            <person name="Kallscheuer N."/>
            <person name="Luecker S."/>
            <person name="Lage O.M."/>
            <person name="Pohl T."/>
            <person name="Merkel B.J."/>
            <person name="Hornburger P."/>
            <person name="Mueller R.-W."/>
            <person name="Bruemmer F."/>
            <person name="Labrenz M."/>
            <person name="Spormann A.M."/>
            <person name="Op den Camp H."/>
            <person name="Overmann J."/>
            <person name="Amann R."/>
            <person name="Jetten M.S.M."/>
            <person name="Mascher T."/>
            <person name="Medema M.H."/>
            <person name="Devos D.P."/>
            <person name="Kaster A.-K."/>
            <person name="Ovreas L."/>
            <person name="Rohde M."/>
            <person name="Galperin M.Y."/>
            <person name="Jogler C."/>
        </authorList>
    </citation>
    <scope>NUCLEOTIDE SEQUENCE [LARGE SCALE GENOMIC DNA]</scope>
    <source>
        <strain evidence="7 8">Pla175</strain>
    </source>
</reference>
<evidence type="ECO:0000256" key="2">
    <source>
        <dbReference type="ARBA" id="ARBA00022692"/>
    </source>
</evidence>
<dbReference type="Pfam" id="PF05128">
    <property type="entry name" value="DUF697"/>
    <property type="match status" value="1"/>
</dbReference>
<name>A0A518DDK2_9BACT</name>
<comment type="subcellular location">
    <subcellularLocation>
        <location evidence="1">Membrane</location>
        <topology evidence="1">Multi-pass membrane protein</topology>
    </subcellularLocation>
</comment>
<keyword evidence="8" id="KW-1185">Reference proteome</keyword>
<dbReference type="CDD" id="cd00882">
    <property type="entry name" value="Ras_like_GTPase"/>
    <property type="match status" value="1"/>
</dbReference>
<dbReference type="EMBL" id="CP036291">
    <property type="protein sequence ID" value="QDU89550.1"/>
    <property type="molecule type" value="Genomic_DNA"/>
</dbReference>
<dbReference type="Proteomes" id="UP000317429">
    <property type="component" value="Chromosome"/>
</dbReference>
<proteinExistence type="predicted"/>
<evidence type="ECO:0000256" key="1">
    <source>
        <dbReference type="ARBA" id="ARBA00004141"/>
    </source>
</evidence>
<feature type="transmembrane region" description="Helical" evidence="5">
    <location>
        <begin position="262"/>
        <end position="284"/>
    </location>
</feature>
<feature type="domain" description="G" evidence="6">
    <location>
        <begin position="35"/>
        <end position="137"/>
    </location>
</feature>
<organism evidence="7 8">
    <name type="scientific">Pirellulimonas nuda</name>
    <dbReference type="NCBI Taxonomy" id="2528009"/>
    <lineage>
        <taxon>Bacteria</taxon>
        <taxon>Pseudomonadati</taxon>
        <taxon>Planctomycetota</taxon>
        <taxon>Planctomycetia</taxon>
        <taxon>Pirellulales</taxon>
        <taxon>Lacipirellulaceae</taxon>
        <taxon>Pirellulimonas</taxon>
    </lineage>
</organism>
<dbReference type="KEGG" id="pnd:Pla175_29420"/>
<dbReference type="GO" id="GO:0016020">
    <property type="term" value="C:membrane"/>
    <property type="evidence" value="ECO:0007669"/>
    <property type="project" value="UniProtKB-SubCell"/>
</dbReference>
<protein>
    <recommendedName>
        <fullName evidence="6">G domain-containing protein</fullName>
    </recommendedName>
</protein>
<dbReference type="AlphaFoldDB" id="A0A518DDK2"/>
<dbReference type="InterPro" id="IPR027417">
    <property type="entry name" value="P-loop_NTPase"/>
</dbReference>
<evidence type="ECO:0000256" key="4">
    <source>
        <dbReference type="ARBA" id="ARBA00023136"/>
    </source>
</evidence>
<feature type="transmembrane region" description="Helical" evidence="5">
    <location>
        <begin position="338"/>
        <end position="364"/>
    </location>
</feature>
<accession>A0A518DDK2</accession>
<dbReference type="GO" id="GO:0005525">
    <property type="term" value="F:GTP binding"/>
    <property type="evidence" value="ECO:0007669"/>
    <property type="project" value="InterPro"/>
</dbReference>
<evidence type="ECO:0000256" key="5">
    <source>
        <dbReference type="SAM" id="Phobius"/>
    </source>
</evidence>
<keyword evidence="2 5" id="KW-0812">Transmembrane</keyword>
<dbReference type="Pfam" id="PF01926">
    <property type="entry name" value="MMR_HSR1"/>
    <property type="match status" value="1"/>
</dbReference>
<evidence type="ECO:0000259" key="6">
    <source>
        <dbReference type="Pfam" id="PF01926"/>
    </source>
</evidence>
<sequence length="403" mass="44375">MFGRLVTQILHPRIDDEKLREVLAQARERMPPPVIWLFGKTQSGKTSLIRTLTGRSDAEIGNGFRACTKTARMYAFPNETLCLIRFLDTRGLGEVNYDPTEDLAWLAEQSHLMIVVMKALDPAQKTVLESLEKVRQRQPRTPLVVAQTCLHEGYPPGLATHPSPYPYDESPIPETAPVDVRRALVHQREWFLRHKGASAPHFVALDFTQPEDGYTPIDYGIDALWRAIEDVLPHGLQSLLRSDAQAMRQLHDIHFEKARPQIIAHSVAAGMAAAVPFPIVDIAGSLAVVGKMFHALSGLYKQPLSAGLVSELVGCLGIGFTLRIAGREAIKTVPFAGSLVAVASGVYMAACTYALGLTLCYYFSHAQQGAVPDSAALRNVYGAAYQEGIEKFRDYLKSSEKPT</sequence>
<evidence type="ECO:0000313" key="8">
    <source>
        <dbReference type="Proteomes" id="UP000317429"/>
    </source>
</evidence>
<evidence type="ECO:0000256" key="3">
    <source>
        <dbReference type="ARBA" id="ARBA00022989"/>
    </source>
</evidence>
<dbReference type="InterPro" id="IPR021147">
    <property type="entry name" value="DUF697"/>
</dbReference>
<gene>
    <name evidence="7" type="ORF">Pla175_29420</name>
</gene>
<dbReference type="SUPFAM" id="SSF52540">
    <property type="entry name" value="P-loop containing nucleoside triphosphate hydrolases"/>
    <property type="match status" value="1"/>
</dbReference>